<feature type="region of interest" description="Disordered" evidence="5">
    <location>
        <begin position="526"/>
        <end position="566"/>
    </location>
</feature>
<feature type="region of interest" description="Disordered" evidence="5">
    <location>
        <begin position="83"/>
        <end position="111"/>
    </location>
</feature>
<feature type="domain" description="SOWAHA-C winged helix-turn-helix" evidence="6">
    <location>
        <begin position="5"/>
        <end position="85"/>
    </location>
</feature>
<dbReference type="InterPro" id="IPR002110">
    <property type="entry name" value="Ankyrin_rpt"/>
</dbReference>
<accession>A0AAD8GL66</accession>
<comment type="caution">
    <text evidence="8">The sequence shown here is derived from an EMBL/GenBank/DDBJ whole genome shotgun (WGS) entry which is preliminary data.</text>
</comment>
<dbReference type="Gene3D" id="1.25.40.20">
    <property type="entry name" value="Ankyrin repeat-containing domain"/>
    <property type="match status" value="1"/>
</dbReference>
<dbReference type="AlphaFoldDB" id="A0AAD8GL66"/>
<evidence type="ECO:0000256" key="4">
    <source>
        <dbReference type="PROSITE-ProRule" id="PRU00023"/>
    </source>
</evidence>
<evidence type="ECO:0000256" key="3">
    <source>
        <dbReference type="ARBA" id="ARBA00038122"/>
    </source>
</evidence>
<dbReference type="PANTHER" id="PTHR14491:SF3">
    <property type="entry name" value="ANKYRIN REPEAT DOMAIN-CONTAINING PROTEIN SOWAHB"/>
    <property type="match status" value="1"/>
</dbReference>
<keyword evidence="1" id="KW-0677">Repeat</keyword>
<evidence type="ECO:0000313" key="8">
    <source>
        <dbReference type="EMBL" id="KAK1176377.1"/>
    </source>
</evidence>
<keyword evidence="9" id="KW-1185">Reference proteome</keyword>
<sequence>MATQFSQDAVLDFLCSRGGSVKNSDLISHFKTFLREHENQVQHRDMFKKFVNSVAVVKRKDGVSIVTLRSRYRELVGEDISSAEKGSGSGSVQELPVNLKETSSRQNADREQVTGHSFITTHLNVKLNNRAKSGVTDTYNNDNIQFSAAETAYSDVRTSEQNQKRFVNSPPCMEPVERVTNNPTHVSKSPQVANSKYQDCIIKKGVKPLQPCDYNAMSGTVSFSSKQQPYADFTKENPFSAKSQQFGSVNRERLLSEWKDLDYGRRSLDHSSNQHTKNNGLISKESFENSAQRCISQREGSNTTHSMQPVCLLPSRFSNSRLNPSSRLSRSSHCIASMSPEAKNACPDSIATSSSSENLSNEGCRLAAFKSIRCKKITKESFEKAPPEPQHANPLVVERIIATASDDDKHVQCFSVKPKKHKKETNQGCFQTNFLSTRQNAPLHQSNECIGNLTAYEILSRADMEGSSWRNSTGNIDYYQGAGQAHHGRKAGALLPLCSGDAIGGSIYESRKYHSMDAETSECVPFLQASPPQHPSKTRLPPPDIDRPFNPPSHPESPKYDPNTKSKILKSNEDLYSHKSTLVPLESREHDWLVKAAAGAWDQIYSLFREDHSLLNKKDFISGYTVLHWIAKHGDHRVLNTLCYGVSKRGLALDVNVKSSCGYTALHLAAIHRHKSIIRLLVHKYKANVNLRDTSGKKPWHYLDRREFTGDLGVLLGAPSSKNTTTAAYQSASEKKDLSFSPSVKRNTSFAAFLRPHHLWKGAQF</sequence>
<dbReference type="EMBL" id="JAGXEW010000002">
    <property type="protein sequence ID" value="KAK1174393.1"/>
    <property type="molecule type" value="Genomic_DNA"/>
</dbReference>
<evidence type="ECO:0000259" key="6">
    <source>
        <dbReference type="Pfam" id="PF25877"/>
    </source>
</evidence>
<gene>
    <name evidence="8" type="ORF">AOXY_G1249</name>
    <name evidence="7" type="ORF">AOXY_G1881</name>
</gene>
<evidence type="ECO:0000313" key="9">
    <source>
        <dbReference type="Proteomes" id="UP001230051"/>
    </source>
</evidence>
<comment type="similarity">
    <text evidence="3">Belongs to the SOWAH family.</text>
</comment>
<dbReference type="PROSITE" id="PS50088">
    <property type="entry name" value="ANK_REPEAT"/>
    <property type="match status" value="1"/>
</dbReference>
<dbReference type="Pfam" id="PF12796">
    <property type="entry name" value="Ank_2"/>
    <property type="match status" value="1"/>
</dbReference>
<keyword evidence="2 4" id="KW-0040">ANK repeat</keyword>
<reference evidence="8" key="1">
    <citation type="submission" date="2022-02" db="EMBL/GenBank/DDBJ databases">
        <title>Atlantic sturgeon de novo genome assembly.</title>
        <authorList>
            <person name="Stock M."/>
            <person name="Klopp C."/>
            <person name="Guiguen Y."/>
            <person name="Cabau C."/>
            <person name="Parinello H."/>
            <person name="Santidrian Yebra-Pimentel E."/>
            <person name="Kuhl H."/>
            <person name="Dirks R.P."/>
            <person name="Guessner J."/>
            <person name="Wuertz S."/>
            <person name="Du K."/>
            <person name="Schartl M."/>
        </authorList>
    </citation>
    <scope>NUCLEOTIDE SEQUENCE</scope>
    <source>
        <strain evidence="8">STURGEONOMICS-FGT-2020</strain>
        <tissue evidence="8">Whole blood</tissue>
    </source>
</reference>
<dbReference type="InterPro" id="IPR058889">
    <property type="entry name" value="WHD_SOWAHA-C"/>
</dbReference>
<dbReference type="Proteomes" id="UP001230051">
    <property type="component" value="Unassembled WGS sequence"/>
</dbReference>
<evidence type="ECO:0000256" key="5">
    <source>
        <dbReference type="SAM" id="MobiDB-lite"/>
    </source>
</evidence>
<name>A0AAD8GL66_ACIOX</name>
<dbReference type="InterPro" id="IPR036770">
    <property type="entry name" value="Ankyrin_rpt-contain_sf"/>
</dbReference>
<dbReference type="SUPFAM" id="SSF48403">
    <property type="entry name" value="Ankyrin repeat"/>
    <property type="match status" value="1"/>
</dbReference>
<dbReference type="SMART" id="SM00248">
    <property type="entry name" value="ANK"/>
    <property type="match status" value="2"/>
</dbReference>
<evidence type="ECO:0000256" key="1">
    <source>
        <dbReference type="ARBA" id="ARBA00022737"/>
    </source>
</evidence>
<feature type="repeat" description="ANK" evidence="4">
    <location>
        <begin position="661"/>
        <end position="694"/>
    </location>
</feature>
<organism evidence="8 9">
    <name type="scientific">Acipenser oxyrinchus oxyrinchus</name>
    <dbReference type="NCBI Taxonomy" id="40147"/>
    <lineage>
        <taxon>Eukaryota</taxon>
        <taxon>Metazoa</taxon>
        <taxon>Chordata</taxon>
        <taxon>Craniata</taxon>
        <taxon>Vertebrata</taxon>
        <taxon>Euteleostomi</taxon>
        <taxon>Actinopterygii</taxon>
        <taxon>Chondrostei</taxon>
        <taxon>Acipenseriformes</taxon>
        <taxon>Acipenseridae</taxon>
        <taxon>Acipenser</taxon>
    </lineage>
</organism>
<feature type="compositionally biased region" description="Basic and acidic residues" evidence="5">
    <location>
        <begin position="556"/>
        <end position="566"/>
    </location>
</feature>
<evidence type="ECO:0000256" key="2">
    <source>
        <dbReference type="ARBA" id="ARBA00023043"/>
    </source>
</evidence>
<dbReference type="PANTHER" id="PTHR14491">
    <property type="entry name" value="SOSONDOWAH, ISOFORM G"/>
    <property type="match status" value="1"/>
</dbReference>
<dbReference type="Pfam" id="PF25877">
    <property type="entry name" value="WHD_SOWAH"/>
    <property type="match status" value="1"/>
</dbReference>
<evidence type="ECO:0000313" key="7">
    <source>
        <dbReference type="EMBL" id="KAK1174393.1"/>
    </source>
</evidence>
<protein>
    <recommendedName>
        <fullName evidence="6">SOWAHA-C winged helix-turn-helix domain-containing protein</fullName>
    </recommendedName>
</protein>
<dbReference type="EMBL" id="JAGXEW010000001">
    <property type="protein sequence ID" value="KAK1176377.1"/>
    <property type="molecule type" value="Genomic_DNA"/>
</dbReference>
<proteinExistence type="inferred from homology"/>